<keyword evidence="2" id="KW-0012">Acyltransferase</keyword>
<name>A0A0D6MLQ0_9PROT</name>
<dbReference type="PANTHER" id="PTHR43877">
    <property type="entry name" value="AMINOALKYLPHOSPHONATE N-ACETYLTRANSFERASE-RELATED-RELATED"/>
    <property type="match status" value="1"/>
</dbReference>
<gene>
    <name evidence="4" type="ORF">Tasa_025_033</name>
</gene>
<dbReference type="InterPro" id="IPR016181">
    <property type="entry name" value="Acyl_CoA_acyltransferase"/>
</dbReference>
<protein>
    <submittedName>
        <fullName evidence="4">GCN5-like N-acetyltransferaser</fullName>
    </submittedName>
</protein>
<evidence type="ECO:0000256" key="2">
    <source>
        <dbReference type="ARBA" id="ARBA00023315"/>
    </source>
</evidence>
<dbReference type="CDD" id="cd04301">
    <property type="entry name" value="NAT_SF"/>
    <property type="match status" value="1"/>
</dbReference>
<dbReference type="GO" id="GO:0016747">
    <property type="term" value="F:acyltransferase activity, transferring groups other than amino-acyl groups"/>
    <property type="evidence" value="ECO:0007669"/>
    <property type="project" value="InterPro"/>
</dbReference>
<dbReference type="STRING" id="1231623.Tasa_025_033"/>
<dbReference type="AlphaFoldDB" id="A0A0D6MLQ0"/>
<evidence type="ECO:0000313" key="5">
    <source>
        <dbReference type="Proteomes" id="UP000032679"/>
    </source>
</evidence>
<dbReference type="Gene3D" id="3.40.630.30">
    <property type="match status" value="1"/>
</dbReference>
<dbReference type="Proteomes" id="UP000032679">
    <property type="component" value="Unassembled WGS sequence"/>
</dbReference>
<evidence type="ECO:0000256" key="1">
    <source>
        <dbReference type="ARBA" id="ARBA00022679"/>
    </source>
</evidence>
<evidence type="ECO:0000259" key="3">
    <source>
        <dbReference type="PROSITE" id="PS51186"/>
    </source>
</evidence>
<dbReference type="InterPro" id="IPR050832">
    <property type="entry name" value="Bact_Acetyltransf"/>
</dbReference>
<accession>A0A0D6MLQ0</accession>
<comment type="caution">
    <text evidence="4">The sequence shown here is derived from an EMBL/GenBank/DDBJ whole genome shotgun (WGS) entry which is preliminary data.</text>
</comment>
<keyword evidence="1 4" id="KW-0808">Transferase</keyword>
<proteinExistence type="predicted"/>
<dbReference type="NCBIfam" id="NF002959">
    <property type="entry name" value="PRK03624.1"/>
    <property type="match status" value="1"/>
</dbReference>
<dbReference type="PROSITE" id="PS51186">
    <property type="entry name" value="GNAT"/>
    <property type="match status" value="1"/>
</dbReference>
<reference evidence="4 5" key="1">
    <citation type="submission" date="2012-10" db="EMBL/GenBank/DDBJ databases">
        <title>Genome sequencing of Tanticharoenia sakaeratensis NBRC 103193.</title>
        <authorList>
            <person name="Azuma Y."/>
            <person name="Hadano H."/>
            <person name="Hirakawa H."/>
            <person name="Matsushita K."/>
        </authorList>
    </citation>
    <scope>NUCLEOTIDE SEQUENCE [LARGE SCALE GENOMIC DNA]</scope>
    <source>
        <strain evidence="4 5">NBRC 103193</strain>
    </source>
</reference>
<dbReference type="SUPFAM" id="SSF55729">
    <property type="entry name" value="Acyl-CoA N-acyltransferases (Nat)"/>
    <property type="match status" value="1"/>
</dbReference>
<evidence type="ECO:0000313" key="4">
    <source>
        <dbReference type="EMBL" id="GAN54602.1"/>
    </source>
</evidence>
<dbReference type="InterPro" id="IPR000182">
    <property type="entry name" value="GNAT_dom"/>
</dbReference>
<organism evidence="4 5">
    <name type="scientific">Tanticharoenia sakaeratensis NBRC 103193</name>
    <dbReference type="NCBI Taxonomy" id="1231623"/>
    <lineage>
        <taxon>Bacteria</taxon>
        <taxon>Pseudomonadati</taxon>
        <taxon>Pseudomonadota</taxon>
        <taxon>Alphaproteobacteria</taxon>
        <taxon>Acetobacterales</taxon>
        <taxon>Acetobacteraceae</taxon>
        <taxon>Tanticharoenia</taxon>
    </lineage>
</organism>
<dbReference type="OrthoDB" id="1821130at2"/>
<sequence>MDHVIRPASDEDEAAVVDLWRASGLVAPYNDPAADFRYALGRPASDVLVVMDGAAVSGAVMVGHDGHRGWIYYLASHPDRRGQGIGRALVNAAEDWLCARACRKLQLMVRETNTGVVPFYERLGFENTPRVVMAKWLRP</sequence>
<dbReference type="Pfam" id="PF00583">
    <property type="entry name" value="Acetyltransf_1"/>
    <property type="match status" value="1"/>
</dbReference>
<dbReference type="EMBL" id="BALE01000025">
    <property type="protein sequence ID" value="GAN54602.1"/>
    <property type="molecule type" value="Genomic_DNA"/>
</dbReference>
<dbReference type="RefSeq" id="WP_048849142.1">
    <property type="nucleotide sequence ID" value="NZ_BALE01000025.1"/>
</dbReference>
<feature type="domain" description="N-acetyltransferase" evidence="3">
    <location>
        <begin position="3"/>
        <end position="139"/>
    </location>
</feature>
<keyword evidence="5" id="KW-1185">Reference proteome</keyword>